<dbReference type="HOGENOM" id="CLU_1058958_0_0_1"/>
<organism evidence="1 2">
    <name type="scientific">Trichoplax adhaerens</name>
    <name type="common">Trichoplax reptans</name>
    <dbReference type="NCBI Taxonomy" id="10228"/>
    <lineage>
        <taxon>Eukaryota</taxon>
        <taxon>Metazoa</taxon>
        <taxon>Placozoa</taxon>
        <taxon>Uniplacotomia</taxon>
        <taxon>Trichoplacea</taxon>
        <taxon>Trichoplacidae</taxon>
        <taxon>Trichoplax</taxon>
    </lineage>
</organism>
<evidence type="ECO:0000313" key="1">
    <source>
        <dbReference type="EMBL" id="EDV20278.1"/>
    </source>
</evidence>
<sequence length="263" mass="30361">MKKIKQYPYYTLFRLGMFQCTLDTVERYYSVLDCNDDDWAGAKVLILTAINFDARRELQLTWVEDCYQEKKRIISKENQSLHTQLLSNTAINDDDNERLREIYDVMVRNYRLEQTVSEMKKVLIHSQLSKEISLLGQAMKEISDSPSGNSTIQDKLFYYVSHHVQSKPLQSDRTMRSETSPFLSELSFTTRRNGICIGITLRCPNLPRQAITADHEGFISVSSDLPVPNIGEQGKAYLLAGKNPATFIQDIIWDWIDKVKMTT</sequence>
<dbReference type="RefSeq" id="XP_002117228.1">
    <property type="nucleotide sequence ID" value="XM_002117192.1"/>
</dbReference>
<gene>
    <name evidence="1" type="ORF">TRIADDRAFT_61298</name>
</gene>
<dbReference type="Proteomes" id="UP000009022">
    <property type="component" value="Unassembled WGS sequence"/>
</dbReference>
<reference evidence="1 2" key="1">
    <citation type="journal article" date="2008" name="Nature">
        <title>The Trichoplax genome and the nature of placozoans.</title>
        <authorList>
            <person name="Srivastava M."/>
            <person name="Begovic E."/>
            <person name="Chapman J."/>
            <person name="Putnam N.H."/>
            <person name="Hellsten U."/>
            <person name="Kawashima T."/>
            <person name="Kuo A."/>
            <person name="Mitros T."/>
            <person name="Salamov A."/>
            <person name="Carpenter M.L."/>
            <person name="Signorovitch A.Y."/>
            <person name="Moreno M.A."/>
            <person name="Kamm K."/>
            <person name="Grimwood J."/>
            <person name="Schmutz J."/>
            <person name="Shapiro H."/>
            <person name="Grigoriev I.V."/>
            <person name="Buss L.W."/>
            <person name="Schierwater B."/>
            <person name="Dellaporta S.L."/>
            <person name="Rokhsar D.S."/>
        </authorList>
    </citation>
    <scope>NUCLEOTIDE SEQUENCE [LARGE SCALE GENOMIC DNA]</scope>
    <source>
        <strain evidence="1 2">Grell-BS-1999</strain>
    </source>
</reference>
<evidence type="ECO:0000313" key="2">
    <source>
        <dbReference type="Proteomes" id="UP000009022"/>
    </source>
</evidence>
<dbReference type="KEGG" id="tad:TRIADDRAFT_61298"/>
<proteinExistence type="predicted"/>
<dbReference type="InParanoid" id="B3SAL1"/>
<keyword evidence="2" id="KW-1185">Reference proteome</keyword>
<dbReference type="CTD" id="6758495"/>
<name>B3SAL1_TRIAD</name>
<dbReference type="EMBL" id="DS985261">
    <property type="protein sequence ID" value="EDV20278.1"/>
    <property type="molecule type" value="Genomic_DNA"/>
</dbReference>
<accession>B3SAL1</accession>
<dbReference type="AlphaFoldDB" id="B3SAL1"/>
<protein>
    <submittedName>
        <fullName evidence="1">Uncharacterized protein</fullName>
    </submittedName>
</protein>
<dbReference type="GeneID" id="6758495"/>